<dbReference type="STRING" id="69974.MPLDJ20_90209"/>
<keyword evidence="2" id="KW-1185">Reference proteome</keyword>
<protein>
    <recommendedName>
        <fullName evidence="3">BrnT family toxin</fullName>
    </recommendedName>
</protein>
<evidence type="ECO:0000313" key="2">
    <source>
        <dbReference type="Proteomes" id="UP000045285"/>
    </source>
</evidence>
<sequence length="93" mass="10798">MLEFEWDDDKAASNLAKHGVAFADAKRLFDDIHALHYSDRSMDYEEERFIGIGIVNGLVLTVVYTERGDRIRLISARKATRHEQKAYDQARRN</sequence>
<dbReference type="AlphaFoldDB" id="A0A090E1N1"/>
<dbReference type="EMBL" id="CCMZ01000034">
    <property type="protein sequence ID" value="CDX23294.1"/>
    <property type="molecule type" value="Genomic_DNA"/>
</dbReference>
<dbReference type="Proteomes" id="UP000045285">
    <property type="component" value="Unassembled WGS sequence"/>
</dbReference>
<evidence type="ECO:0008006" key="3">
    <source>
        <dbReference type="Google" id="ProtNLM"/>
    </source>
</evidence>
<dbReference type="Gene3D" id="3.10.450.530">
    <property type="entry name" value="Ribonuclease toxin, BrnT, of type II toxin-antitoxin system"/>
    <property type="match status" value="1"/>
</dbReference>
<proteinExistence type="predicted"/>
<organism evidence="1 2">
    <name type="scientific">Mesorhizobium plurifarium</name>
    <dbReference type="NCBI Taxonomy" id="69974"/>
    <lineage>
        <taxon>Bacteria</taxon>
        <taxon>Pseudomonadati</taxon>
        <taxon>Pseudomonadota</taxon>
        <taxon>Alphaproteobacteria</taxon>
        <taxon>Hyphomicrobiales</taxon>
        <taxon>Phyllobacteriaceae</taxon>
        <taxon>Mesorhizobium</taxon>
    </lineage>
</organism>
<dbReference type="InterPro" id="IPR038573">
    <property type="entry name" value="BrnT_sf"/>
</dbReference>
<dbReference type="InterPro" id="IPR007460">
    <property type="entry name" value="BrnT_toxin"/>
</dbReference>
<name>A0A090E1N1_MESPL</name>
<gene>
    <name evidence="1" type="ORF">MPL3356_40314</name>
</gene>
<reference evidence="2" key="1">
    <citation type="submission" date="2014-08" db="EMBL/GenBank/DDBJ databases">
        <authorList>
            <person name="Moulin L."/>
        </authorList>
    </citation>
    <scope>NUCLEOTIDE SEQUENCE [LARGE SCALE GENOMIC DNA]</scope>
</reference>
<accession>A0A090E1N1</accession>
<dbReference type="Pfam" id="PF04365">
    <property type="entry name" value="BrnT_toxin"/>
    <property type="match status" value="1"/>
</dbReference>
<evidence type="ECO:0000313" key="1">
    <source>
        <dbReference type="EMBL" id="CDX23294.1"/>
    </source>
</evidence>